<protein>
    <submittedName>
        <fullName evidence="3">Uncharacterized protein</fullName>
    </submittedName>
</protein>
<organism evidence="3 4">
    <name type="scientific">Vigna mungo</name>
    <name type="common">Black gram</name>
    <name type="synonym">Phaseolus mungo</name>
    <dbReference type="NCBI Taxonomy" id="3915"/>
    <lineage>
        <taxon>Eukaryota</taxon>
        <taxon>Viridiplantae</taxon>
        <taxon>Streptophyta</taxon>
        <taxon>Embryophyta</taxon>
        <taxon>Tracheophyta</taxon>
        <taxon>Spermatophyta</taxon>
        <taxon>Magnoliopsida</taxon>
        <taxon>eudicotyledons</taxon>
        <taxon>Gunneridae</taxon>
        <taxon>Pentapetalae</taxon>
        <taxon>rosids</taxon>
        <taxon>fabids</taxon>
        <taxon>Fabales</taxon>
        <taxon>Fabaceae</taxon>
        <taxon>Papilionoideae</taxon>
        <taxon>50 kb inversion clade</taxon>
        <taxon>NPAAA clade</taxon>
        <taxon>indigoferoid/millettioid clade</taxon>
        <taxon>Phaseoleae</taxon>
        <taxon>Vigna</taxon>
    </lineage>
</organism>
<gene>
    <name evidence="3" type="ORF">V8G54_004679</name>
</gene>
<keyword evidence="1" id="KW-0472">Membrane</keyword>
<feature type="signal peptide" evidence="2">
    <location>
        <begin position="1"/>
        <end position="16"/>
    </location>
</feature>
<feature type="chain" id="PRO_5042856584" evidence="2">
    <location>
        <begin position="17"/>
        <end position="163"/>
    </location>
</feature>
<keyword evidence="4" id="KW-1185">Reference proteome</keyword>
<evidence type="ECO:0000313" key="3">
    <source>
        <dbReference type="EMBL" id="WVZ26135.1"/>
    </source>
</evidence>
<keyword evidence="1" id="KW-1133">Transmembrane helix</keyword>
<dbReference type="AlphaFoldDB" id="A0AAQ3PHW4"/>
<feature type="transmembrane region" description="Helical" evidence="1">
    <location>
        <begin position="82"/>
        <end position="106"/>
    </location>
</feature>
<evidence type="ECO:0000313" key="4">
    <source>
        <dbReference type="Proteomes" id="UP001374535"/>
    </source>
</evidence>
<evidence type="ECO:0000256" key="1">
    <source>
        <dbReference type="SAM" id="Phobius"/>
    </source>
</evidence>
<evidence type="ECO:0000256" key="2">
    <source>
        <dbReference type="SAM" id="SignalP"/>
    </source>
</evidence>
<reference evidence="3 4" key="1">
    <citation type="journal article" date="2023" name="Life. Sci Alliance">
        <title>Evolutionary insights into 3D genome organization and epigenetic landscape of Vigna mungo.</title>
        <authorList>
            <person name="Junaid A."/>
            <person name="Singh B."/>
            <person name="Bhatia S."/>
        </authorList>
    </citation>
    <scope>NUCLEOTIDE SEQUENCE [LARGE SCALE GENOMIC DNA]</scope>
    <source>
        <strain evidence="3">Urdbean</strain>
    </source>
</reference>
<sequence>MMALIMGLGLVFQSSAHVEFQILNKCTTNQHFLSPKKSFKTSFLPFHHHNFLFLFPTQFINFHHHCFLLFKPFIQQHLSYYYYTFITHSFYFFSSQFFILFCQMFLSCPKRNTTCMSLEFRKETHVNGSIYLSTLSFLLLACGALGREASSTYIHNIIKPVDA</sequence>
<accession>A0AAQ3PHW4</accession>
<proteinExistence type="predicted"/>
<dbReference type="Proteomes" id="UP001374535">
    <property type="component" value="Chromosome 1"/>
</dbReference>
<keyword evidence="1" id="KW-0812">Transmembrane</keyword>
<dbReference type="EMBL" id="CP144700">
    <property type="protein sequence ID" value="WVZ26135.1"/>
    <property type="molecule type" value="Genomic_DNA"/>
</dbReference>
<name>A0AAQ3PHW4_VIGMU</name>
<keyword evidence="2" id="KW-0732">Signal</keyword>